<dbReference type="AlphaFoldDB" id="A0AAV4I3D7"/>
<evidence type="ECO:0000313" key="2">
    <source>
        <dbReference type="Proteomes" id="UP000762676"/>
    </source>
</evidence>
<proteinExistence type="predicted"/>
<protein>
    <submittedName>
        <fullName evidence="1">Uncharacterized protein</fullName>
    </submittedName>
</protein>
<evidence type="ECO:0000313" key="1">
    <source>
        <dbReference type="EMBL" id="GFS04475.1"/>
    </source>
</evidence>
<keyword evidence="2" id="KW-1185">Reference proteome</keyword>
<dbReference type="Proteomes" id="UP000762676">
    <property type="component" value="Unassembled WGS sequence"/>
</dbReference>
<accession>A0AAV4I3D7</accession>
<comment type="caution">
    <text evidence="1">The sequence shown here is derived from an EMBL/GenBank/DDBJ whole genome shotgun (WGS) entry which is preliminary data.</text>
</comment>
<organism evidence="1 2">
    <name type="scientific">Elysia marginata</name>
    <dbReference type="NCBI Taxonomy" id="1093978"/>
    <lineage>
        <taxon>Eukaryota</taxon>
        <taxon>Metazoa</taxon>
        <taxon>Spiralia</taxon>
        <taxon>Lophotrochozoa</taxon>
        <taxon>Mollusca</taxon>
        <taxon>Gastropoda</taxon>
        <taxon>Heterobranchia</taxon>
        <taxon>Euthyneura</taxon>
        <taxon>Panpulmonata</taxon>
        <taxon>Sacoglossa</taxon>
        <taxon>Placobranchoidea</taxon>
        <taxon>Plakobranchidae</taxon>
        <taxon>Elysia</taxon>
    </lineage>
</organism>
<name>A0AAV4I3D7_9GAST</name>
<dbReference type="EMBL" id="BMAT01006026">
    <property type="protein sequence ID" value="GFS04475.1"/>
    <property type="molecule type" value="Genomic_DNA"/>
</dbReference>
<reference evidence="1 2" key="1">
    <citation type="journal article" date="2021" name="Elife">
        <title>Chloroplast acquisition without the gene transfer in kleptoplastic sea slugs, Plakobranchus ocellatus.</title>
        <authorList>
            <person name="Maeda T."/>
            <person name="Takahashi S."/>
            <person name="Yoshida T."/>
            <person name="Shimamura S."/>
            <person name="Takaki Y."/>
            <person name="Nagai Y."/>
            <person name="Toyoda A."/>
            <person name="Suzuki Y."/>
            <person name="Arimoto A."/>
            <person name="Ishii H."/>
            <person name="Satoh N."/>
            <person name="Nishiyama T."/>
            <person name="Hasebe M."/>
            <person name="Maruyama T."/>
            <person name="Minagawa J."/>
            <person name="Obokata J."/>
            <person name="Shigenobu S."/>
        </authorList>
    </citation>
    <scope>NUCLEOTIDE SEQUENCE [LARGE SCALE GENOMIC DNA]</scope>
</reference>
<sequence length="117" mass="13202">MRQDVTNCRRVHRASTRLKSLAAASGSPSLTVEVPPPHHPMLRHRGCKLALTRYLRSKSHLAVVSFLGFELSRHRMSLRGKNSRNSGEKREECFINTATDFRLHGEVLLNPTSITLT</sequence>
<gene>
    <name evidence="1" type="ORF">ElyMa_002912800</name>
</gene>